<accession>A0A9J7BNI6</accession>
<dbReference type="SUPFAM" id="SSF54427">
    <property type="entry name" value="NTF2-like"/>
    <property type="match status" value="1"/>
</dbReference>
<feature type="domain" description="SnoaL-like" evidence="1">
    <location>
        <begin position="12"/>
        <end position="92"/>
    </location>
</feature>
<evidence type="ECO:0000313" key="2">
    <source>
        <dbReference type="EMBL" id="UWZ84452.1"/>
    </source>
</evidence>
<dbReference type="KEGG" id="orp:MOP44_00620"/>
<gene>
    <name evidence="2" type="ORF">MOP44_00620</name>
</gene>
<dbReference type="AlphaFoldDB" id="A0A9J7BNI6"/>
<organism evidence="2 3">
    <name type="scientific">Occallatibacter riparius</name>
    <dbReference type="NCBI Taxonomy" id="1002689"/>
    <lineage>
        <taxon>Bacteria</taxon>
        <taxon>Pseudomonadati</taxon>
        <taxon>Acidobacteriota</taxon>
        <taxon>Terriglobia</taxon>
        <taxon>Terriglobales</taxon>
        <taxon>Acidobacteriaceae</taxon>
        <taxon>Occallatibacter</taxon>
    </lineage>
</organism>
<dbReference type="Proteomes" id="UP001059380">
    <property type="component" value="Chromosome"/>
</dbReference>
<dbReference type="InterPro" id="IPR032710">
    <property type="entry name" value="NTF2-like_dom_sf"/>
</dbReference>
<dbReference type="Pfam" id="PF12680">
    <property type="entry name" value="SnoaL_2"/>
    <property type="match status" value="1"/>
</dbReference>
<reference evidence="2" key="1">
    <citation type="submission" date="2021-04" db="EMBL/GenBank/DDBJ databases">
        <title>Phylogenetic analysis of Acidobacteriaceae.</title>
        <authorList>
            <person name="Qiu L."/>
            <person name="Zhang Q."/>
        </authorList>
    </citation>
    <scope>NUCLEOTIDE SEQUENCE</scope>
    <source>
        <strain evidence="2">DSM 25168</strain>
    </source>
</reference>
<evidence type="ECO:0000313" key="3">
    <source>
        <dbReference type="Proteomes" id="UP001059380"/>
    </source>
</evidence>
<name>A0A9J7BNI6_9BACT</name>
<sequence>MTRNEALNLAIHWIAAWNAHDLDLIMSHYEDSVELTSPAAAQLLGTPDGTVKGKANLRAYFQRGLEAYPELTFHLENVLAGLNSVVLYYANQKKTHTAEFMEFSASGKVARVIAHYSA</sequence>
<evidence type="ECO:0000259" key="1">
    <source>
        <dbReference type="Pfam" id="PF12680"/>
    </source>
</evidence>
<dbReference type="RefSeq" id="WP_260793957.1">
    <property type="nucleotide sequence ID" value="NZ_CP093313.1"/>
</dbReference>
<dbReference type="InterPro" id="IPR037401">
    <property type="entry name" value="SnoaL-like"/>
</dbReference>
<protein>
    <submittedName>
        <fullName evidence="2">Nuclear transport factor 2 family protein</fullName>
    </submittedName>
</protein>
<dbReference type="Gene3D" id="3.10.450.50">
    <property type="match status" value="1"/>
</dbReference>
<proteinExistence type="predicted"/>
<keyword evidence="3" id="KW-1185">Reference proteome</keyword>
<dbReference type="EMBL" id="CP093313">
    <property type="protein sequence ID" value="UWZ84452.1"/>
    <property type="molecule type" value="Genomic_DNA"/>
</dbReference>